<dbReference type="GO" id="GO:0004222">
    <property type="term" value="F:metalloendopeptidase activity"/>
    <property type="evidence" value="ECO:0007669"/>
    <property type="project" value="InterPro"/>
</dbReference>
<reference evidence="2" key="2">
    <citation type="submission" date="2021-09" db="EMBL/GenBank/DDBJ databases">
        <authorList>
            <person name="Jia N."/>
            <person name="Wang J."/>
            <person name="Shi W."/>
            <person name="Du L."/>
            <person name="Sun Y."/>
            <person name="Zhan W."/>
            <person name="Jiang J."/>
            <person name="Wang Q."/>
            <person name="Zhang B."/>
            <person name="Ji P."/>
            <person name="Sakyi L.B."/>
            <person name="Cui X."/>
            <person name="Yuan T."/>
            <person name="Jiang B."/>
            <person name="Yang W."/>
            <person name="Lam T.T.-Y."/>
            <person name="Chang Q."/>
            <person name="Ding S."/>
            <person name="Wang X."/>
            <person name="Zhu J."/>
            <person name="Ruan X."/>
            <person name="Zhao L."/>
            <person name="Wei J."/>
            <person name="Que T."/>
            <person name="Du C."/>
            <person name="Cheng J."/>
            <person name="Dai P."/>
            <person name="Han X."/>
            <person name="Huang E."/>
            <person name="Gao Y."/>
            <person name="Liu J."/>
            <person name="Shao H."/>
            <person name="Ye R."/>
            <person name="Li L."/>
            <person name="Wei W."/>
            <person name="Wang X."/>
            <person name="Wang C."/>
            <person name="Huo Q."/>
            <person name="Li W."/>
            <person name="Guo W."/>
            <person name="Chen H."/>
            <person name="Chen S."/>
            <person name="Zhou L."/>
            <person name="Zhou L."/>
            <person name="Ni X."/>
            <person name="Tian J."/>
            <person name="Zhou Y."/>
            <person name="Sheng Y."/>
            <person name="Liu T."/>
            <person name="Pan Y."/>
            <person name="Xia L."/>
            <person name="Li J."/>
            <person name="Zhao F."/>
            <person name="Cao W."/>
        </authorList>
    </citation>
    <scope>NUCLEOTIDE SEQUENCE</scope>
    <source>
        <strain evidence="2">Rsan-2018</strain>
        <tissue evidence="2">Larvae</tissue>
    </source>
</reference>
<evidence type="ECO:0000313" key="3">
    <source>
        <dbReference type="Proteomes" id="UP000821837"/>
    </source>
</evidence>
<dbReference type="SUPFAM" id="SSF55486">
    <property type="entry name" value="Metalloproteases ('zincins'), catalytic domain"/>
    <property type="match status" value="1"/>
</dbReference>
<proteinExistence type="predicted"/>
<feature type="domain" description="Peptidase M13 C-terminal" evidence="1">
    <location>
        <begin position="195"/>
        <end position="396"/>
    </location>
</feature>
<accession>A0A9D4PS30</accession>
<dbReference type="Proteomes" id="UP000821837">
    <property type="component" value="Chromosome 5"/>
</dbReference>
<dbReference type="GO" id="GO:0016485">
    <property type="term" value="P:protein processing"/>
    <property type="evidence" value="ECO:0007669"/>
    <property type="project" value="TreeGrafter"/>
</dbReference>
<sequence>MYATQYAASSPSSSPPGVLVRAVSTVRSVLGVLLKARYREMVTPFMLVQSLATVLGLHIVRGRKASAGSDDERCLRLSRRVLLPVWNVLYSEAIADQRFVPRAETLVHELRLKLREQVQASHVLDGESRITADNKLAAGIGGYRPRDLAAPSHSSWGGFLAHTMTALVFLQRTRRSPERGWLLTRQQSPHIRLSRDNELCVPAAQLREPFASGFPFLDLATLGSMAAQQMLQAVGERGSQVDETGTARDWWTAKTRQQMWQYVLCLRQRGMRSQVYLSDSAGGLEFSDADVWDQLGSAILGLQTAFQLAVFNRPRTANSGARERSDAPSLSPNQGLLSMRQRFFVRFCRGYCERFVNGSGRMPGSWICNAAAMHLAAFADSFGCPDDAPMVPKETCDGF</sequence>
<dbReference type="InterPro" id="IPR024079">
    <property type="entry name" value="MetalloPept_cat_dom_sf"/>
</dbReference>
<dbReference type="EMBL" id="JABSTV010001251">
    <property type="protein sequence ID" value="KAH7951391.1"/>
    <property type="molecule type" value="Genomic_DNA"/>
</dbReference>
<evidence type="ECO:0000259" key="1">
    <source>
        <dbReference type="Pfam" id="PF01431"/>
    </source>
</evidence>
<comment type="caution">
    <text evidence="2">The sequence shown here is derived from an EMBL/GenBank/DDBJ whole genome shotgun (WGS) entry which is preliminary data.</text>
</comment>
<name>A0A9D4PS30_RHISA</name>
<dbReference type="PANTHER" id="PTHR11733">
    <property type="entry name" value="ZINC METALLOPROTEASE FAMILY M13 NEPRILYSIN-RELATED"/>
    <property type="match status" value="1"/>
</dbReference>
<dbReference type="GO" id="GO:0005886">
    <property type="term" value="C:plasma membrane"/>
    <property type="evidence" value="ECO:0007669"/>
    <property type="project" value="TreeGrafter"/>
</dbReference>
<dbReference type="Gene3D" id="3.40.390.10">
    <property type="entry name" value="Collagenase (Catalytic Domain)"/>
    <property type="match status" value="1"/>
</dbReference>
<dbReference type="PROSITE" id="PS51885">
    <property type="entry name" value="NEPRILYSIN"/>
    <property type="match status" value="1"/>
</dbReference>
<organism evidence="2 3">
    <name type="scientific">Rhipicephalus sanguineus</name>
    <name type="common">Brown dog tick</name>
    <name type="synonym">Ixodes sanguineus</name>
    <dbReference type="NCBI Taxonomy" id="34632"/>
    <lineage>
        <taxon>Eukaryota</taxon>
        <taxon>Metazoa</taxon>
        <taxon>Ecdysozoa</taxon>
        <taxon>Arthropoda</taxon>
        <taxon>Chelicerata</taxon>
        <taxon>Arachnida</taxon>
        <taxon>Acari</taxon>
        <taxon>Parasitiformes</taxon>
        <taxon>Ixodida</taxon>
        <taxon>Ixodoidea</taxon>
        <taxon>Ixodidae</taxon>
        <taxon>Rhipicephalinae</taxon>
        <taxon>Rhipicephalus</taxon>
        <taxon>Rhipicephalus</taxon>
    </lineage>
</organism>
<keyword evidence="3" id="KW-1185">Reference proteome</keyword>
<reference evidence="2" key="1">
    <citation type="journal article" date="2020" name="Cell">
        <title>Large-Scale Comparative Analyses of Tick Genomes Elucidate Their Genetic Diversity and Vector Capacities.</title>
        <authorList>
            <consortium name="Tick Genome and Microbiome Consortium (TIGMIC)"/>
            <person name="Jia N."/>
            <person name="Wang J."/>
            <person name="Shi W."/>
            <person name="Du L."/>
            <person name="Sun Y."/>
            <person name="Zhan W."/>
            <person name="Jiang J.F."/>
            <person name="Wang Q."/>
            <person name="Zhang B."/>
            <person name="Ji P."/>
            <person name="Bell-Sakyi L."/>
            <person name="Cui X.M."/>
            <person name="Yuan T.T."/>
            <person name="Jiang B.G."/>
            <person name="Yang W.F."/>
            <person name="Lam T.T."/>
            <person name="Chang Q.C."/>
            <person name="Ding S.J."/>
            <person name="Wang X.J."/>
            <person name="Zhu J.G."/>
            <person name="Ruan X.D."/>
            <person name="Zhao L."/>
            <person name="Wei J.T."/>
            <person name="Ye R.Z."/>
            <person name="Que T.C."/>
            <person name="Du C.H."/>
            <person name="Zhou Y.H."/>
            <person name="Cheng J.X."/>
            <person name="Dai P.F."/>
            <person name="Guo W.B."/>
            <person name="Han X.H."/>
            <person name="Huang E.J."/>
            <person name="Li L.F."/>
            <person name="Wei W."/>
            <person name="Gao Y.C."/>
            <person name="Liu J.Z."/>
            <person name="Shao H.Z."/>
            <person name="Wang X."/>
            <person name="Wang C.C."/>
            <person name="Yang T.C."/>
            <person name="Huo Q.B."/>
            <person name="Li W."/>
            <person name="Chen H.Y."/>
            <person name="Chen S.E."/>
            <person name="Zhou L.G."/>
            <person name="Ni X.B."/>
            <person name="Tian J.H."/>
            <person name="Sheng Y."/>
            <person name="Liu T."/>
            <person name="Pan Y.S."/>
            <person name="Xia L.Y."/>
            <person name="Li J."/>
            <person name="Zhao F."/>
            <person name="Cao W.C."/>
        </authorList>
    </citation>
    <scope>NUCLEOTIDE SEQUENCE</scope>
    <source>
        <strain evidence="2">Rsan-2018</strain>
    </source>
</reference>
<dbReference type="VEuPathDB" id="VectorBase:RSAN_048356"/>
<gene>
    <name evidence="2" type="ORF">HPB52_008358</name>
</gene>
<dbReference type="PANTHER" id="PTHR11733:SF241">
    <property type="entry name" value="GH26575P-RELATED"/>
    <property type="match status" value="1"/>
</dbReference>
<protein>
    <recommendedName>
        <fullName evidence="1">Peptidase M13 C-terminal domain-containing protein</fullName>
    </recommendedName>
</protein>
<dbReference type="InterPro" id="IPR018497">
    <property type="entry name" value="Peptidase_M13_C"/>
</dbReference>
<evidence type="ECO:0000313" key="2">
    <source>
        <dbReference type="EMBL" id="KAH7951391.1"/>
    </source>
</evidence>
<dbReference type="InterPro" id="IPR000718">
    <property type="entry name" value="Peptidase_M13"/>
</dbReference>
<dbReference type="Pfam" id="PF01431">
    <property type="entry name" value="Peptidase_M13"/>
    <property type="match status" value="1"/>
</dbReference>
<dbReference type="AlphaFoldDB" id="A0A9D4PS30"/>